<proteinExistence type="predicted"/>
<sequence length="728" mass="83040">MANELVTQAESQAASSSAQPSAILPRPDSDIIEAGPSTTAVKNASDNAPSEVRQPSQPLRYVESTSGSSEDEIAPCDNTTTPAPFNKSRHGKYAYSDRYDASEYVIEQLSEHDDVDLVKPWHRKLILIHPFVIGWVFVTYAAYYGYRVWCNYQYRLIRGGLAEASWIFICVEGVILLPYMSWMLVLLLSIGDRKRPKLRLRGEVVPTVDILFTTCGEVVPMIINTVRSTCNIDYPRDRYRIIICDDDADTELEIALQPLMVEFPNLVYQARTKIEGVPHHYKAGNLQSGIDYAVGLPGGPAEYLATLDADMIPHPEWLRAILPHLLRDPEMALVSPPQTFWNVPADDPLCQSICEFIHYLEPRKDHMGAAWCTGSGVVFKRFIIDELGGWPTPSMAEDQLLSFMMNGAGYKTAYLHEFMQVGMVPESIINHLKQRTRWAVGTLETAQELRWGFPSKHTKHMTFPQRWCIFTFAFNTMMAIPIFLAYFIIPALLYWGRDLLVYVTLTQLRWQLRLCAIWVVSLRINEIVLTLPSGYIQGQRSAMAWQFMTPYLAVTILRCYILPTWLGGKPIAFLASGKIRDKLKERSKENRAGLWTRIKLMGIHCRIWFFCLFVPYCLGAAGLDMYRAIHRSNTSEEALRHLLVNSMLPPMWWLFLALSFMVPIVYVFWPPTVPDRDDMMTFNPKTGAGQPKHQEIEQVWGVLPLLREVVWGLTVVYVVVLFVGTFIY</sequence>
<comment type="caution">
    <text evidence="10">The sequence shown here is derived from an EMBL/GenBank/DDBJ whole genome shotgun (WGS) entry which is preliminary data.</text>
</comment>
<feature type="compositionally biased region" description="Low complexity" evidence="7">
    <location>
        <begin position="8"/>
        <end position="22"/>
    </location>
</feature>
<keyword evidence="11" id="KW-1185">Reference proteome</keyword>
<dbReference type="Gene3D" id="3.90.550.10">
    <property type="entry name" value="Spore Coat Polysaccharide Biosynthesis Protein SpsA, Chain A"/>
    <property type="match status" value="1"/>
</dbReference>
<feature type="transmembrane region" description="Helical" evidence="8">
    <location>
        <begin position="607"/>
        <end position="629"/>
    </location>
</feature>
<gene>
    <name evidence="10" type="ORF">EK21DRAFT_75840</name>
</gene>
<evidence type="ECO:0000256" key="4">
    <source>
        <dbReference type="ARBA" id="ARBA00022692"/>
    </source>
</evidence>
<dbReference type="Pfam" id="PF13632">
    <property type="entry name" value="Glyco_trans_2_3"/>
    <property type="match status" value="1"/>
</dbReference>
<accession>A0A9P4LHP0</accession>
<evidence type="ECO:0000313" key="11">
    <source>
        <dbReference type="Proteomes" id="UP000799777"/>
    </source>
</evidence>
<keyword evidence="6 8" id="KW-0472">Membrane</keyword>
<comment type="subcellular location">
    <subcellularLocation>
        <location evidence="1">Membrane</location>
        <topology evidence="1">Multi-pass membrane protein</topology>
    </subcellularLocation>
</comment>
<feature type="transmembrane region" description="Helical" evidence="8">
    <location>
        <begin position="709"/>
        <end position="727"/>
    </location>
</feature>
<feature type="transmembrane region" description="Helical" evidence="8">
    <location>
        <begin position="548"/>
        <end position="566"/>
    </location>
</feature>
<dbReference type="PANTHER" id="PTHR43867">
    <property type="entry name" value="CELLULOSE SYNTHASE CATALYTIC SUBUNIT A [UDP-FORMING]"/>
    <property type="match status" value="1"/>
</dbReference>
<evidence type="ECO:0000256" key="7">
    <source>
        <dbReference type="SAM" id="MobiDB-lite"/>
    </source>
</evidence>
<dbReference type="AlphaFoldDB" id="A0A9P4LHP0"/>
<dbReference type="OrthoDB" id="72851at2759"/>
<dbReference type="Proteomes" id="UP000799777">
    <property type="component" value="Unassembled WGS sequence"/>
</dbReference>
<keyword evidence="5 8" id="KW-1133">Transmembrane helix</keyword>
<evidence type="ECO:0000313" key="10">
    <source>
        <dbReference type="EMBL" id="KAF2025683.1"/>
    </source>
</evidence>
<feature type="transmembrane region" description="Helical" evidence="8">
    <location>
        <begin position="166"/>
        <end position="191"/>
    </location>
</feature>
<dbReference type="InterPro" id="IPR050321">
    <property type="entry name" value="Glycosyltr_2/OpgH_subfam"/>
</dbReference>
<keyword evidence="4 8" id="KW-0812">Transmembrane</keyword>
<dbReference type="SUPFAM" id="SSF53448">
    <property type="entry name" value="Nucleotide-diphospho-sugar transferases"/>
    <property type="match status" value="1"/>
</dbReference>
<reference evidence="10" key="1">
    <citation type="journal article" date="2020" name="Stud. Mycol.">
        <title>101 Dothideomycetes genomes: a test case for predicting lifestyles and emergence of pathogens.</title>
        <authorList>
            <person name="Haridas S."/>
            <person name="Albert R."/>
            <person name="Binder M."/>
            <person name="Bloem J."/>
            <person name="Labutti K."/>
            <person name="Salamov A."/>
            <person name="Andreopoulos B."/>
            <person name="Baker S."/>
            <person name="Barry K."/>
            <person name="Bills G."/>
            <person name="Bluhm B."/>
            <person name="Cannon C."/>
            <person name="Castanera R."/>
            <person name="Culley D."/>
            <person name="Daum C."/>
            <person name="Ezra D."/>
            <person name="Gonzalez J."/>
            <person name="Henrissat B."/>
            <person name="Kuo A."/>
            <person name="Liang C."/>
            <person name="Lipzen A."/>
            <person name="Lutzoni F."/>
            <person name="Magnuson J."/>
            <person name="Mondo S."/>
            <person name="Nolan M."/>
            <person name="Ohm R."/>
            <person name="Pangilinan J."/>
            <person name="Park H.-J."/>
            <person name="Ramirez L."/>
            <person name="Alfaro M."/>
            <person name="Sun H."/>
            <person name="Tritt A."/>
            <person name="Yoshinaga Y."/>
            <person name="Zwiers L.-H."/>
            <person name="Turgeon B."/>
            <person name="Goodwin S."/>
            <person name="Spatafora J."/>
            <person name="Crous P."/>
            <person name="Grigoriev I."/>
        </authorList>
    </citation>
    <scope>NUCLEOTIDE SEQUENCE</scope>
    <source>
        <strain evidence="10">CBS 110217</strain>
    </source>
</reference>
<evidence type="ECO:0000256" key="5">
    <source>
        <dbReference type="ARBA" id="ARBA00022989"/>
    </source>
</evidence>
<feature type="transmembrane region" description="Helical" evidence="8">
    <location>
        <begin position="467"/>
        <end position="496"/>
    </location>
</feature>
<evidence type="ECO:0000259" key="9">
    <source>
        <dbReference type="Pfam" id="PF13632"/>
    </source>
</evidence>
<dbReference type="CDD" id="cd06421">
    <property type="entry name" value="CESA_CelA_like"/>
    <property type="match status" value="1"/>
</dbReference>
<feature type="transmembrane region" description="Helical" evidence="8">
    <location>
        <begin position="125"/>
        <end position="146"/>
    </location>
</feature>
<dbReference type="InterPro" id="IPR029044">
    <property type="entry name" value="Nucleotide-diphossugar_trans"/>
</dbReference>
<feature type="compositionally biased region" description="Polar residues" evidence="7">
    <location>
        <begin position="36"/>
        <end position="68"/>
    </location>
</feature>
<feature type="domain" description="Glycosyltransferase 2-like" evidence="9">
    <location>
        <begin position="305"/>
        <end position="495"/>
    </location>
</feature>
<dbReference type="PANTHER" id="PTHR43867:SF2">
    <property type="entry name" value="CELLULOSE SYNTHASE CATALYTIC SUBUNIT A [UDP-FORMING]"/>
    <property type="match status" value="1"/>
</dbReference>
<keyword evidence="3" id="KW-0808">Transferase</keyword>
<keyword evidence="2" id="KW-0328">Glycosyltransferase</keyword>
<feature type="region of interest" description="Disordered" evidence="7">
    <location>
        <begin position="1"/>
        <end position="84"/>
    </location>
</feature>
<protein>
    <recommendedName>
        <fullName evidence="9">Glycosyltransferase 2-like domain-containing protein</fullName>
    </recommendedName>
</protein>
<evidence type="ECO:0000256" key="8">
    <source>
        <dbReference type="SAM" id="Phobius"/>
    </source>
</evidence>
<organism evidence="10 11">
    <name type="scientific">Setomelanomma holmii</name>
    <dbReference type="NCBI Taxonomy" id="210430"/>
    <lineage>
        <taxon>Eukaryota</taxon>
        <taxon>Fungi</taxon>
        <taxon>Dikarya</taxon>
        <taxon>Ascomycota</taxon>
        <taxon>Pezizomycotina</taxon>
        <taxon>Dothideomycetes</taxon>
        <taxon>Pleosporomycetidae</taxon>
        <taxon>Pleosporales</taxon>
        <taxon>Pleosporineae</taxon>
        <taxon>Phaeosphaeriaceae</taxon>
        <taxon>Setomelanomma</taxon>
    </lineage>
</organism>
<evidence type="ECO:0000256" key="2">
    <source>
        <dbReference type="ARBA" id="ARBA00022676"/>
    </source>
</evidence>
<dbReference type="GO" id="GO:0016020">
    <property type="term" value="C:membrane"/>
    <property type="evidence" value="ECO:0007669"/>
    <property type="project" value="UniProtKB-SubCell"/>
</dbReference>
<feature type="transmembrane region" description="Helical" evidence="8">
    <location>
        <begin position="650"/>
        <end position="669"/>
    </location>
</feature>
<evidence type="ECO:0000256" key="6">
    <source>
        <dbReference type="ARBA" id="ARBA00023136"/>
    </source>
</evidence>
<dbReference type="EMBL" id="ML978259">
    <property type="protein sequence ID" value="KAF2025683.1"/>
    <property type="molecule type" value="Genomic_DNA"/>
</dbReference>
<dbReference type="GO" id="GO:0016757">
    <property type="term" value="F:glycosyltransferase activity"/>
    <property type="evidence" value="ECO:0007669"/>
    <property type="project" value="UniProtKB-KW"/>
</dbReference>
<name>A0A9P4LHP0_9PLEO</name>
<evidence type="ECO:0000256" key="3">
    <source>
        <dbReference type="ARBA" id="ARBA00022679"/>
    </source>
</evidence>
<dbReference type="InterPro" id="IPR001173">
    <property type="entry name" value="Glyco_trans_2-like"/>
</dbReference>
<evidence type="ECO:0000256" key="1">
    <source>
        <dbReference type="ARBA" id="ARBA00004141"/>
    </source>
</evidence>